<feature type="domain" description="Fibronectin type-III" evidence="2">
    <location>
        <begin position="340"/>
        <end position="435"/>
    </location>
</feature>
<dbReference type="Proteomes" id="UP000316759">
    <property type="component" value="Unassembled WGS sequence"/>
</dbReference>
<dbReference type="CDD" id="cd00063">
    <property type="entry name" value="FN3"/>
    <property type="match status" value="2"/>
</dbReference>
<feature type="non-terminal residue" evidence="3">
    <location>
        <position position="1"/>
    </location>
</feature>
<dbReference type="Gene3D" id="2.60.40.10">
    <property type="entry name" value="Immunoglobulins"/>
    <property type="match status" value="4"/>
</dbReference>
<gene>
    <name evidence="3" type="ORF">FGIG_09517</name>
</gene>
<keyword evidence="4" id="KW-1185">Reference proteome</keyword>
<evidence type="ECO:0000313" key="4">
    <source>
        <dbReference type="Proteomes" id="UP000316759"/>
    </source>
</evidence>
<evidence type="ECO:0000259" key="2">
    <source>
        <dbReference type="PROSITE" id="PS50853"/>
    </source>
</evidence>
<protein>
    <recommendedName>
        <fullName evidence="2">Fibronectin type-III domain-containing protein</fullName>
    </recommendedName>
</protein>
<dbReference type="InterPro" id="IPR013783">
    <property type="entry name" value="Ig-like_fold"/>
</dbReference>
<proteinExistence type="predicted"/>
<dbReference type="AlphaFoldDB" id="A0A504YB78"/>
<keyword evidence="1" id="KW-0677">Repeat</keyword>
<accession>A0A504YB78</accession>
<dbReference type="STRING" id="46835.A0A504YB78"/>
<dbReference type="PANTHER" id="PTHR46708:SF2">
    <property type="entry name" value="FIBRONECTIN TYPE-III DOMAIN-CONTAINING PROTEIN"/>
    <property type="match status" value="1"/>
</dbReference>
<dbReference type="PROSITE" id="PS50853">
    <property type="entry name" value="FN3"/>
    <property type="match status" value="3"/>
</dbReference>
<comment type="caution">
    <text evidence="3">The sequence shown here is derived from an EMBL/GenBank/DDBJ whole genome shotgun (WGS) entry which is preliminary data.</text>
</comment>
<organism evidence="3 4">
    <name type="scientific">Fasciola gigantica</name>
    <name type="common">Giant liver fluke</name>
    <dbReference type="NCBI Taxonomy" id="46835"/>
    <lineage>
        <taxon>Eukaryota</taxon>
        <taxon>Metazoa</taxon>
        <taxon>Spiralia</taxon>
        <taxon>Lophotrochozoa</taxon>
        <taxon>Platyhelminthes</taxon>
        <taxon>Trematoda</taxon>
        <taxon>Digenea</taxon>
        <taxon>Plagiorchiida</taxon>
        <taxon>Echinostomata</taxon>
        <taxon>Echinostomatoidea</taxon>
        <taxon>Fasciolidae</taxon>
        <taxon>Fasciola</taxon>
    </lineage>
</organism>
<dbReference type="PANTHER" id="PTHR46708">
    <property type="entry name" value="TENASCIN"/>
    <property type="match status" value="1"/>
</dbReference>
<dbReference type="OrthoDB" id="6237048at2759"/>
<dbReference type="Pfam" id="PF00041">
    <property type="entry name" value="fn3"/>
    <property type="match status" value="1"/>
</dbReference>
<sequence>VNKHRVRVFRHSSLLLTEELPENKLDLVLSLVPCVEHVIEICAVHDTLGYSEPVVKTVIPVAPKPSPPMNVQVDADVFIHEKIVTWKVPRMRYQTVTLEFQIRYRYGRDVDVNVTTNNEHFQVNQLPLETNVFYEVRSMYHPYGLEPSEPLFVSQRTSRLDMFDVNLVPVENRKIEVTWSGPNGTEFFFGFQSSKNEHQMLRLPKFTRQYTIEPVHPCTLYTVWIVSFTATTHLNPMMRSLHTEPKVVPGQPTDVRIKTACGRLNISWSSATIAEQVFTYRVDIYDLNTNERRQYEVYNHNAQITDLECDRAYVATVVAKNICGVSKGSEPVYFVAQNQVPAGPVEQIDFKPTHNALTVSWFGFQPTSLDVEYLVQLSTSDQSKLEILETKTTGNNSIIFVRLSPCTTYVVTVIVQNAFGKSPSRQNSVTLLPPGKQTSFL</sequence>
<reference evidence="3 4" key="1">
    <citation type="submission" date="2019-04" db="EMBL/GenBank/DDBJ databases">
        <title>Annotation for the trematode Fasciola gigantica.</title>
        <authorList>
            <person name="Choi Y.-J."/>
        </authorList>
    </citation>
    <scope>NUCLEOTIDE SEQUENCE [LARGE SCALE GENOMIC DNA]</scope>
    <source>
        <strain evidence="3">Uganda_cow_1</strain>
    </source>
</reference>
<name>A0A504YB78_FASGI</name>
<feature type="domain" description="Fibronectin type-III" evidence="2">
    <location>
        <begin position="248"/>
        <end position="339"/>
    </location>
</feature>
<dbReference type="SUPFAM" id="SSF49265">
    <property type="entry name" value="Fibronectin type III"/>
    <property type="match status" value="3"/>
</dbReference>
<evidence type="ECO:0000313" key="3">
    <source>
        <dbReference type="EMBL" id="TPP56058.1"/>
    </source>
</evidence>
<dbReference type="InterPro" id="IPR003961">
    <property type="entry name" value="FN3_dom"/>
</dbReference>
<dbReference type="EMBL" id="SUNJ01015062">
    <property type="protein sequence ID" value="TPP56058.1"/>
    <property type="molecule type" value="Genomic_DNA"/>
</dbReference>
<feature type="domain" description="Fibronectin type-III" evidence="2">
    <location>
        <begin position="67"/>
        <end position="160"/>
    </location>
</feature>
<dbReference type="SMART" id="SM00060">
    <property type="entry name" value="FN3"/>
    <property type="match status" value="4"/>
</dbReference>
<evidence type="ECO:0000256" key="1">
    <source>
        <dbReference type="ARBA" id="ARBA00022737"/>
    </source>
</evidence>
<dbReference type="InterPro" id="IPR036116">
    <property type="entry name" value="FN3_sf"/>
</dbReference>
<dbReference type="InterPro" id="IPR050991">
    <property type="entry name" value="ECM_Regulatory_Proteins"/>
</dbReference>